<dbReference type="Proteomes" id="UP000316406">
    <property type="component" value="Unassembled WGS sequence"/>
</dbReference>
<keyword evidence="1" id="KW-0812">Transmembrane</keyword>
<keyword evidence="1" id="KW-1133">Transmembrane helix</keyword>
<proteinExistence type="predicted"/>
<dbReference type="EMBL" id="VLTK01000030">
    <property type="protein sequence ID" value="TSI11311.1"/>
    <property type="molecule type" value="Genomic_DNA"/>
</dbReference>
<sequence length="125" mass="13277">MKHARGLRITAAIIGAFAVLVVVLIVVVTMAEFGPKDYKVAQDGGNSDWSTITVPSAYSADEYQSIIDDAQKDRWDADGGYYVRITCEADGTVLAKARGAVGAEASAQTGVDDGEWKIEDTDATC</sequence>
<reference evidence="2 3" key="1">
    <citation type="submission" date="2019-07" db="EMBL/GenBank/DDBJ databases">
        <title>Draft genome sequence of Brevibacterium aurantiacum XU54 isolated from Xinjiang China.</title>
        <authorList>
            <person name="Xu X."/>
        </authorList>
    </citation>
    <scope>NUCLEOTIDE SEQUENCE [LARGE SCALE GENOMIC DNA]</scope>
    <source>
        <strain evidence="2 3">XU54</strain>
    </source>
</reference>
<evidence type="ECO:0000313" key="2">
    <source>
        <dbReference type="EMBL" id="TSI11311.1"/>
    </source>
</evidence>
<keyword evidence="3" id="KW-1185">Reference proteome</keyword>
<comment type="caution">
    <text evidence="2">The sequence shown here is derived from an EMBL/GenBank/DDBJ whole genome shotgun (WGS) entry which is preliminary data.</text>
</comment>
<protein>
    <submittedName>
        <fullName evidence="2">Uncharacterized protein</fullName>
    </submittedName>
</protein>
<evidence type="ECO:0000256" key="1">
    <source>
        <dbReference type="SAM" id="Phobius"/>
    </source>
</evidence>
<dbReference type="AlphaFoldDB" id="A0A556C1J4"/>
<accession>A0A556C1J4</accession>
<organism evidence="2 3">
    <name type="scientific">Brevibacterium aurantiacum</name>
    <dbReference type="NCBI Taxonomy" id="273384"/>
    <lineage>
        <taxon>Bacteria</taxon>
        <taxon>Bacillati</taxon>
        <taxon>Actinomycetota</taxon>
        <taxon>Actinomycetes</taxon>
        <taxon>Micrococcales</taxon>
        <taxon>Brevibacteriaceae</taxon>
        <taxon>Brevibacterium</taxon>
    </lineage>
</organism>
<evidence type="ECO:0000313" key="3">
    <source>
        <dbReference type="Proteomes" id="UP000316406"/>
    </source>
</evidence>
<dbReference type="RefSeq" id="WP_143924689.1">
    <property type="nucleotide sequence ID" value="NZ_VLTK01000030.1"/>
</dbReference>
<gene>
    <name evidence="2" type="ORF">FO013_21935</name>
</gene>
<keyword evidence="1" id="KW-0472">Membrane</keyword>
<feature type="transmembrane region" description="Helical" evidence="1">
    <location>
        <begin position="12"/>
        <end position="31"/>
    </location>
</feature>
<name>A0A556C1J4_BREAU</name>